<sequence length="478" mass="52638">MSGLSKSRLLAHRQCPKRLWLQVHKPILAPAFDAATQARLDSGNQVGVIARALHPGGLLIEAADLRQALRDTAEALLAQPTRPLFEATFEHGGVLVRLDLLLPAADGYRLIEVKSSTSIKDYHLPDAAVQAWVARQAGLTIQEVAIGHIDNGFVYPGNGDYRGLLKEVSVDAEIQPLLGDIPQWVAGARSTLDGGEPSIAPGPQCETPFPCPFLEYCAPPAIATEPGYSVDDLPRGKSLAEQLRTEGYDDLRDVPVDRLTNPLHQRVQACAQNGSAYLDPQAKAILGNLPYPRFFIDFETYAPCVPIWPGTRPYAQVPFQWSCHVESVDGGLSHQAYLAEGPDDPRRPFTESLLSAVRETGPVFVYNAAFERSRLREMTGLYSPTWRFGSTMSSGASSICCPSPASIITTRSSTALGRSRRSCPPSPRKWPTKAWKSPTGRWRRPPSRKYSIPRRLKTGGRPYAGRSWIIAGWIRWLW</sequence>
<name>A0A1Y6CVV9_9GAMM</name>
<dbReference type="EMBL" id="FXAM01000001">
    <property type="protein sequence ID" value="SMF94370.1"/>
    <property type="molecule type" value="Genomic_DNA"/>
</dbReference>
<dbReference type="AlphaFoldDB" id="A0A1Y6CVV9"/>
<evidence type="ECO:0000313" key="3">
    <source>
        <dbReference type="EMBL" id="SMF94370.1"/>
    </source>
</evidence>
<feature type="compositionally biased region" description="Basic residues" evidence="1">
    <location>
        <begin position="441"/>
        <end position="451"/>
    </location>
</feature>
<dbReference type="Pfam" id="PF11074">
    <property type="entry name" value="DUF2779"/>
    <property type="match status" value="1"/>
</dbReference>
<dbReference type="Proteomes" id="UP000192923">
    <property type="component" value="Unassembled WGS sequence"/>
</dbReference>
<proteinExistence type="predicted"/>
<evidence type="ECO:0000259" key="2">
    <source>
        <dbReference type="Pfam" id="PF11074"/>
    </source>
</evidence>
<evidence type="ECO:0000256" key="1">
    <source>
        <dbReference type="SAM" id="MobiDB-lite"/>
    </source>
</evidence>
<dbReference type="OrthoDB" id="9783873at2"/>
<dbReference type="InterPro" id="IPR021301">
    <property type="entry name" value="DUF2779"/>
</dbReference>
<accession>A0A1Y6CVV9</accession>
<evidence type="ECO:0000313" key="4">
    <source>
        <dbReference type="Proteomes" id="UP000192923"/>
    </source>
</evidence>
<dbReference type="STRING" id="1760988.SAMN02949497_1682"/>
<organism evidence="3 4">
    <name type="scientific">Methylomagnum ishizawai</name>
    <dbReference type="NCBI Taxonomy" id="1760988"/>
    <lineage>
        <taxon>Bacteria</taxon>
        <taxon>Pseudomonadati</taxon>
        <taxon>Pseudomonadota</taxon>
        <taxon>Gammaproteobacteria</taxon>
        <taxon>Methylococcales</taxon>
        <taxon>Methylococcaceae</taxon>
        <taxon>Methylomagnum</taxon>
    </lineage>
</organism>
<protein>
    <recommendedName>
        <fullName evidence="2">DUF2779 domain-containing protein</fullName>
    </recommendedName>
</protein>
<feature type="region of interest" description="Disordered" evidence="1">
    <location>
        <begin position="416"/>
        <end position="451"/>
    </location>
</feature>
<keyword evidence="4" id="KW-1185">Reference proteome</keyword>
<gene>
    <name evidence="3" type="ORF">SAMN02949497_1682</name>
</gene>
<reference evidence="3 4" key="1">
    <citation type="submission" date="2016-12" db="EMBL/GenBank/DDBJ databases">
        <authorList>
            <person name="Song W.-J."/>
            <person name="Kurnit D.M."/>
        </authorList>
    </citation>
    <scope>NUCLEOTIDE SEQUENCE [LARGE SCALE GENOMIC DNA]</scope>
    <source>
        <strain evidence="3 4">175</strain>
    </source>
</reference>
<feature type="domain" description="DUF2779" evidence="2">
    <location>
        <begin position="294"/>
        <end position="382"/>
    </location>
</feature>